<feature type="transmembrane region" description="Helical" evidence="7">
    <location>
        <begin position="72"/>
        <end position="95"/>
    </location>
</feature>
<keyword evidence="10" id="KW-1185">Reference proteome</keyword>
<dbReference type="PROSITE" id="PS50850">
    <property type="entry name" value="MFS"/>
    <property type="match status" value="1"/>
</dbReference>
<keyword evidence="2" id="KW-0813">Transport</keyword>
<dbReference type="Pfam" id="PF07690">
    <property type="entry name" value="MFS_1"/>
    <property type="match status" value="1"/>
</dbReference>
<keyword evidence="4 7" id="KW-0812">Transmembrane</keyword>
<keyword evidence="6 7" id="KW-0472">Membrane</keyword>
<feature type="transmembrane region" description="Helical" evidence="7">
    <location>
        <begin position="270"/>
        <end position="291"/>
    </location>
</feature>
<sequence length="379" mass="40781">MSSRFILYVLGFCAAIVSLAQNLYVPLLPQLQHDLHTSFYLVNMTVSLFTISLAVMQIVLGPMIDYKGRRAVMLPGMIIYALASLGCSLASSVYMLLFFRVLQGIGAAAVPLVAATMIGDLFEGKVRAERMATYQMILGIAPALGPLIGGIIGSFAGYAGVFSFLSVMGIVMLVVAALVLPETKPAIMQGKGPGFRSFPQIFKNRTGAAVLLVGFILYYMFYGFIVFLPDVLTIHYRLDAKQIGLIFLLLMSFSFIGSKISGNVQGRMGSVNSLIFTCAIALLSLVLFIPAAGLSLIWLLVSLSFVGFTVGLTMSVPPTLLAEEFVEERATAIGVYNFVRYLGMAAAPMLGSLLYQRGGVLLLFGCTAFIMGVALLFAR</sequence>
<feature type="transmembrane region" description="Helical" evidence="7">
    <location>
        <begin position="206"/>
        <end position="228"/>
    </location>
</feature>
<dbReference type="RefSeq" id="WP_210046409.1">
    <property type="nucleotide sequence ID" value="NZ_JBHLVU010000014.1"/>
</dbReference>
<dbReference type="EMBL" id="JAHZIK010000644">
    <property type="protein sequence ID" value="MBW7456704.1"/>
    <property type="molecule type" value="Genomic_DNA"/>
</dbReference>
<feature type="transmembrane region" description="Helical" evidence="7">
    <location>
        <begin position="101"/>
        <end position="122"/>
    </location>
</feature>
<evidence type="ECO:0000256" key="7">
    <source>
        <dbReference type="SAM" id="Phobius"/>
    </source>
</evidence>
<feature type="transmembrane region" description="Helical" evidence="7">
    <location>
        <begin position="161"/>
        <end position="181"/>
    </location>
</feature>
<dbReference type="InterPro" id="IPR050189">
    <property type="entry name" value="MFS_Efflux_Transporters"/>
</dbReference>
<dbReference type="PANTHER" id="PTHR43124">
    <property type="entry name" value="PURINE EFFLUX PUMP PBUE"/>
    <property type="match status" value="1"/>
</dbReference>
<evidence type="ECO:0000256" key="2">
    <source>
        <dbReference type="ARBA" id="ARBA00022448"/>
    </source>
</evidence>
<dbReference type="InterPro" id="IPR011701">
    <property type="entry name" value="MFS"/>
</dbReference>
<name>A0ABS7C712_9BACL</name>
<dbReference type="Gene3D" id="1.20.1720.10">
    <property type="entry name" value="Multidrug resistance protein D"/>
    <property type="match status" value="1"/>
</dbReference>
<evidence type="ECO:0000256" key="4">
    <source>
        <dbReference type="ARBA" id="ARBA00022692"/>
    </source>
</evidence>
<organism evidence="9 10">
    <name type="scientific">Paenibacillus sepulcri</name>
    <dbReference type="NCBI Taxonomy" id="359917"/>
    <lineage>
        <taxon>Bacteria</taxon>
        <taxon>Bacillati</taxon>
        <taxon>Bacillota</taxon>
        <taxon>Bacilli</taxon>
        <taxon>Bacillales</taxon>
        <taxon>Paenibacillaceae</taxon>
        <taxon>Paenibacillus</taxon>
    </lineage>
</organism>
<dbReference type="PRINTS" id="PR01036">
    <property type="entry name" value="TCRTETB"/>
</dbReference>
<dbReference type="PANTHER" id="PTHR43124:SF3">
    <property type="entry name" value="CHLORAMPHENICOL EFFLUX PUMP RV0191"/>
    <property type="match status" value="1"/>
</dbReference>
<accession>A0ABS7C712</accession>
<dbReference type="InterPro" id="IPR036259">
    <property type="entry name" value="MFS_trans_sf"/>
</dbReference>
<keyword evidence="3" id="KW-1003">Cell membrane</keyword>
<dbReference type="Proteomes" id="UP001519887">
    <property type="component" value="Unassembled WGS sequence"/>
</dbReference>
<dbReference type="InterPro" id="IPR020846">
    <property type="entry name" value="MFS_dom"/>
</dbReference>
<comment type="subcellular location">
    <subcellularLocation>
        <location evidence="1">Cell membrane</location>
        <topology evidence="1">Multi-pass membrane protein</topology>
    </subcellularLocation>
</comment>
<feature type="transmembrane region" description="Helical" evidence="7">
    <location>
        <begin position="360"/>
        <end position="378"/>
    </location>
</feature>
<dbReference type="SUPFAM" id="SSF103473">
    <property type="entry name" value="MFS general substrate transporter"/>
    <property type="match status" value="1"/>
</dbReference>
<feature type="transmembrane region" description="Helical" evidence="7">
    <location>
        <begin position="39"/>
        <end position="60"/>
    </location>
</feature>
<evidence type="ECO:0000256" key="5">
    <source>
        <dbReference type="ARBA" id="ARBA00022989"/>
    </source>
</evidence>
<evidence type="ECO:0000256" key="1">
    <source>
        <dbReference type="ARBA" id="ARBA00004651"/>
    </source>
</evidence>
<evidence type="ECO:0000256" key="3">
    <source>
        <dbReference type="ARBA" id="ARBA00022475"/>
    </source>
</evidence>
<evidence type="ECO:0000313" key="9">
    <source>
        <dbReference type="EMBL" id="MBW7456704.1"/>
    </source>
</evidence>
<feature type="domain" description="Major facilitator superfamily (MFS) profile" evidence="8">
    <location>
        <begin position="6"/>
        <end position="379"/>
    </location>
</feature>
<evidence type="ECO:0000259" key="8">
    <source>
        <dbReference type="PROSITE" id="PS50850"/>
    </source>
</evidence>
<gene>
    <name evidence="9" type="ORF">K0U00_21945</name>
</gene>
<reference evidence="9 10" key="1">
    <citation type="submission" date="2021-07" db="EMBL/GenBank/DDBJ databases">
        <title>Paenibacillus radiodurans sp. nov., isolated from the southeastern edge of Tengger Desert.</title>
        <authorList>
            <person name="Zhang G."/>
        </authorList>
    </citation>
    <scope>NUCLEOTIDE SEQUENCE [LARGE SCALE GENOMIC DNA]</scope>
    <source>
        <strain evidence="9 10">CCM 7311</strain>
    </source>
</reference>
<evidence type="ECO:0000313" key="10">
    <source>
        <dbReference type="Proteomes" id="UP001519887"/>
    </source>
</evidence>
<evidence type="ECO:0000256" key="6">
    <source>
        <dbReference type="ARBA" id="ARBA00023136"/>
    </source>
</evidence>
<feature type="transmembrane region" description="Helical" evidence="7">
    <location>
        <begin position="134"/>
        <end position="155"/>
    </location>
</feature>
<feature type="transmembrane region" description="Helical" evidence="7">
    <location>
        <begin position="297"/>
        <end position="321"/>
    </location>
</feature>
<comment type="caution">
    <text evidence="9">The sequence shown here is derived from an EMBL/GenBank/DDBJ whole genome shotgun (WGS) entry which is preliminary data.</text>
</comment>
<feature type="transmembrane region" description="Helical" evidence="7">
    <location>
        <begin position="240"/>
        <end position="258"/>
    </location>
</feature>
<feature type="transmembrane region" description="Helical" evidence="7">
    <location>
        <begin position="333"/>
        <end position="354"/>
    </location>
</feature>
<protein>
    <submittedName>
        <fullName evidence="9">MFS transporter</fullName>
    </submittedName>
</protein>
<keyword evidence="5 7" id="KW-1133">Transmembrane helix</keyword>
<proteinExistence type="predicted"/>